<name>A0A5J5BUV4_9ASTE</name>
<keyword evidence="3" id="KW-1185">Reference proteome</keyword>
<sequence length="210" mass="23491">MDQLDKIPDLIMRRSEEDWQMGCSNPKEISRPKGGNQTSVYQTDIREGLRSNAQRERDEEKENSEGGIVVSETEEEDQSTYASDDHGEEYRTEVGNESFTKLALAMVNALIQSKESRGSISTWVAKTGEMPLAQLSRNDVEKDQEVILYSTRSGTTGTEGKRVKAGRCYEKLGLRGGQTRIEYDRGFKLGVAENKGCKEVLGGVMQGLRR</sequence>
<gene>
    <name evidence="2" type="ORF">F0562_003252</name>
</gene>
<protein>
    <submittedName>
        <fullName evidence="2">Uncharacterized protein</fullName>
    </submittedName>
</protein>
<feature type="compositionally biased region" description="Basic and acidic residues" evidence="1">
    <location>
        <begin position="1"/>
        <end position="17"/>
    </location>
</feature>
<feature type="region of interest" description="Disordered" evidence="1">
    <location>
        <begin position="1"/>
        <end position="94"/>
    </location>
</feature>
<dbReference type="EMBL" id="CM018032">
    <property type="protein sequence ID" value="KAA8546825.1"/>
    <property type="molecule type" value="Genomic_DNA"/>
</dbReference>
<evidence type="ECO:0000313" key="2">
    <source>
        <dbReference type="EMBL" id="KAA8546825.1"/>
    </source>
</evidence>
<feature type="compositionally biased region" description="Basic and acidic residues" evidence="1">
    <location>
        <begin position="44"/>
        <end position="64"/>
    </location>
</feature>
<evidence type="ECO:0000256" key="1">
    <source>
        <dbReference type="SAM" id="MobiDB-lite"/>
    </source>
</evidence>
<proteinExistence type="predicted"/>
<organism evidence="2 3">
    <name type="scientific">Nyssa sinensis</name>
    <dbReference type="NCBI Taxonomy" id="561372"/>
    <lineage>
        <taxon>Eukaryota</taxon>
        <taxon>Viridiplantae</taxon>
        <taxon>Streptophyta</taxon>
        <taxon>Embryophyta</taxon>
        <taxon>Tracheophyta</taxon>
        <taxon>Spermatophyta</taxon>
        <taxon>Magnoliopsida</taxon>
        <taxon>eudicotyledons</taxon>
        <taxon>Gunneridae</taxon>
        <taxon>Pentapetalae</taxon>
        <taxon>asterids</taxon>
        <taxon>Cornales</taxon>
        <taxon>Nyssaceae</taxon>
        <taxon>Nyssa</taxon>
    </lineage>
</organism>
<evidence type="ECO:0000313" key="3">
    <source>
        <dbReference type="Proteomes" id="UP000325577"/>
    </source>
</evidence>
<dbReference type="Proteomes" id="UP000325577">
    <property type="component" value="Linkage Group LG1"/>
</dbReference>
<reference evidence="2 3" key="1">
    <citation type="submission" date="2019-09" db="EMBL/GenBank/DDBJ databases">
        <title>A chromosome-level genome assembly of the Chinese tupelo Nyssa sinensis.</title>
        <authorList>
            <person name="Yang X."/>
            <person name="Kang M."/>
            <person name="Yang Y."/>
            <person name="Xiong H."/>
            <person name="Wang M."/>
            <person name="Zhang Z."/>
            <person name="Wang Z."/>
            <person name="Wu H."/>
            <person name="Ma T."/>
            <person name="Liu J."/>
            <person name="Xi Z."/>
        </authorList>
    </citation>
    <scope>NUCLEOTIDE SEQUENCE [LARGE SCALE GENOMIC DNA]</scope>
    <source>
        <strain evidence="2">J267</strain>
        <tissue evidence="2">Leaf</tissue>
    </source>
</reference>
<accession>A0A5J5BUV4</accession>
<feature type="compositionally biased region" description="Basic and acidic residues" evidence="1">
    <location>
        <begin position="83"/>
        <end position="94"/>
    </location>
</feature>
<dbReference type="AlphaFoldDB" id="A0A5J5BUV4"/>